<evidence type="ECO:0000313" key="4">
    <source>
        <dbReference type="Proteomes" id="UP000638648"/>
    </source>
</evidence>
<dbReference type="SUPFAM" id="SSF56300">
    <property type="entry name" value="Metallo-dependent phosphatases"/>
    <property type="match status" value="1"/>
</dbReference>
<organism evidence="3 4">
    <name type="scientific">Actinopolymorpha pittospori</name>
    <dbReference type="NCBI Taxonomy" id="648752"/>
    <lineage>
        <taxon>Bacteria</taxon>
        <taxon>Bacillati</taxon>
        <taxon>Actinomycetota</taxon>
        <taxon>Actinomycetes</taxon>
        <taxon>Propionibacteriales</taxon>
        <taxon>Actinopolymorphaceae</taxon>
        <taxon>Actinopolymorpha</taxon>
    </lineage>
</organism>
<comment type="caution">
    <text evidence="3">The sequence shown here is derived from an EMBL/GenBank/DDBJ whole genome shotgun (WGS) entry which is preliminary data.</text>
</comment>
<dbReference type="PANTHER" id="PTHR34512">
    <property type="entry name" value="CELL SURFACE PROTEIN"/>
    <property type="match status" value="1"/>
</dbReference>
<name>A0A927R806_9ACTN</name>
<dbReference type="InterPro" id="IPR011047">
    <property type="entry name" value="Quinoprotein_ADH-like_sf"/>
</dbReference>
<dbReference type="Pfam" id="PF17957">
    <property type="entry name" value="Big_7"/>
    <property type="match status" value="1"/>
</dbReference>
<dbReference type="InterPro" id="IPR015943">
    <property type="entry name" value="WD40/YVTN_repeat-like_dom_sf"/>
</dbReference>
<dbReference type="Gene3D" id="3.60.21.10">
    <property type="match status" value="1"/>
</dbReference>
<dbReference type="Proteomes" id="UP000638648">
    <property type="component" value="Unassembled WGS sequence"/>
</dbReference>
<feature type="domain" description="Pyrrolo-quinoline quinone repeat" evidence="2">
    <location>
        <begin position="519"/>
        <end position="694"/>
    </location>
</feature>
<dbReference type="GO" id="GO:0016787">
    <property type="term" value="F:hydrolase activity"/>
    <property type="evidence" value="ECO:0007669"/>
    <property type="project" value="InterPro"/>
</dbReference>
<dbReference type="Gene3D" id="2.130.10.10">
    <property type="entry name" value="YVTN repeat-like/Quinoprotein amine dehydrogenase"/>
    <property type="match status" value="1"/>
</dbReference>
<dbReference type="RefSeq" id="WP_192749273.1">
    <property type="nucleotide sequence ID" value="NZ_BAABJL010000316.1"/>
</dbReference>
<evidence type="ECO:0000313" key="3">
    <source>
        <dbReference type="EMBL" id="MBE1604819.1"/>
    </source>
</evidence>
<dbReference type="InterPro" id="IPR004843">
    <property type="entry name" value="Calcineurin-like_PHP"/>
</dbReference>
<dbReference type="SUPFAM" id="SSF81296">
    <property type="entry name" value="E set domains"/>
    <property type="match status" value="1"/>
</dbReference>
<accession>A0A927R806</accession>
<feature type="domain" description="Calcineurin-like phosphoesterase" evidence="1">
    <location>
        <begin position="43"/>
        <end position="214"/>
    </location>
</feature>
<evidence type="ECO:0000259" key="1">
    <source>
        <dbReference type="Pfam" id="PF00149"/>
    </source>
</evidence>
<dbReference type="Pfam" id="PF13360">
    <property type="entry name" value="PQQ_2"/>
    <property type="match status" value="2"/>
</dbReference>
<dbReference type="EMBL" id="JADBEM010000001">
    <property type="protein sequence ID" value="MBE1604819.1"/>
    <property type="molecule type" value="Genomic_DNA"/>
</dbReference>
<gene>
    <name evidence="3" type="ORF">HEB94_001667</name>
</gene>
<dbReference type="InterPro" id="IPR029052">
    <property type="entry name" value="Metallo-depent_PP-like"/>
</dbReference>
<dbReference type="InterPro" id="IPR018391">
    <property type="entry name" value="PQQ_b-propeller_rpt"/>
</dbReference>
<dbReference type="PANTHER" id="PTHR34512:SF30">
    <property type="entry name" value="OUTER MEMBRANE PROTEIN ASSEMBLY FACTOR BAMB"/>
    <property type="match status" value="1"/>
</dbReference>
<dbReference type="Gene3D" id="2.40.10.480">
    <property type="match status" value="1"/>
</dbReference>
<sequence>MPVDEFKMPQFYRNLGQLAPAQAVVADFPLLSRPNTRSGSFTFGNLADTHLNAQYGDQVAEVSSTARDLAFIQISGDITQDGEEQEFIDFRKLTARSAVPVWSAVGNHEYSKSQRWNEYKLLVENYRRYVGPEWYSFDYGNRHFVTLDNNRSEQLPEQLEWLRRDLELNAGDKRIVVIKHAPQNTRIGGPGHAELLNLLKKYNVELFLTGHRHSNQVDDDFVDGARYIQTNSSYNTADNSPRGFRFIEMHGDLANPFRMFGLEKSLTITNPAPGSEVARGAFTQVQVNAYDTANRVREVSYRLDGGQWTKLKPTGDFTWFTEHGRSGLPAGRHSIEARAVDEAGKTWTKSATFTLSDQPVQAPRAGADWSQHHGDPAHLGVATDELSPEDLGLAWSYRTPDMFLTGSPVIVDGIVYAGTRDDGGDGKASLYAVELATGKRLREFPTDASVHGSPAVANGLVYVPTLKGTLYALDARTGELRWQRNPELPVQGQQSYYGVALDDGKVYYAYQAQEGEARNGLLLAFDAKTGKTVWKAQLMGGDEVEGAPAVVDGRVYVGGQDETLLSYDAATGERLWVTERTSAVQDGTPTIAGGRVFIASLNRLVARNAATGKVLWTYKSPGESYMDGSRNPSTAAVVGDTAYMGFPDGNVTALDVATGTPRWTNRIPGSTYLGGVSSSPTISGDTVYIGSNNGFLYGLERSTGKIVWKYEVGTWVAASPAISGNTLVAAAWDGNLYAFTEQK</sequence>
<dbReference type="SUPFAM" id="SSF50998">
    <property type="entry name" value="Quinoprotein alcohol dehydrogenase-like"/>
    <property type="match status" value="2"/>
</dbReference>
<dbReference type="AlphaFoldDB" id="A0A927R806"/>
<proteinExistence type="predicted"/>
<dbReference type="GO" id="GO:0005975">
    <property type="term" value="P:carbohydrate metabolic process"/>
    <property type="evidence" value="ECO:0007669"/>
    <property type="project" value="UniProtKB-ARBA"/>
</dbReference>
<dbReference type="InterPro" id="IPR013783">
    <property type="entry name" value="Ig-like_fold"/>
</dbReference>
<dbReference type="InterPro" id="IPR002372">
    <property type="entry name" value="PQQ_rpt_dom"/>
</dbReference>
<reference evidence="3" key="1">
    <citation type="submission" date="2020-10" db="EMBL/GenBank/DDBJ databases">
        <title>Sequencing the genomes of 1000 actinobacteria strains.</title>
        <authorList>
            <person name="Klenk H.-P."/>
        </authorList>
    </citation>
    <scope>NUCLEOTIDE SEQUENCE</scope>
    <source>
        <strain evidence="3">DSM 45354</strain>
    </source>
</reference>
<protein>
    <submittedName>
        <fullName evidence="3">Outer membrane protein assembly factor BamB/predicted phosphodiesterase</fullName>
    </submittedName>
</protein>
<dbReference type="Pfam" id="PF00149">
    <property type="entry name" value="Metallophos"/>
    <property type="match status" value="1"/>
</dbReference>
<dbReference type="InterPro" id="IPR014756">
    <property type="entry name" value="Ig_E-set"/>
</dbReference>
<keyword evidence="4" id="KW-1185">Reference proteome</keyword>
<evidence type="ECO:0000259" key="2">
    <source>
        <dbReference type="Pfam" id="PF13360"/>
    </source>
</evidence>
<dbReference type="Gene3D" id="2.60.40.10">
    <property type="entry name" value="Immunoglobulins"/>
    <property type="match status" value="1"/>
</dbReference>
<feature type="domain" description="Pyrrolo-quinoline quinone repeat" evidence="2">
    <location>
        <begin position="403"/>
        <end position="508"/>
    </location>
</feature>
<dbReference type="SMART" id="SM00564">
    <property type="entry name" value="PQQ"/>
    <property type="match status" value="8"/>
</dbReference>
<dbReference type="Gene3D" id="2.40.128.630">
    <property type="match status" value="1"/>
</dbReference>